<feature type="non-terminal residue" evidence="1">
    <location>
        <position position="98"/>
    </location>
</feature>
<name>A0A7R9AGT3_9CRUS</name>
<accession>A0A7R9AGT3</accession>
<protein>
    <submittedName>
        <fullName evidence="1">Uncharacterized protein</fullName>
    </submittedName>
</protein>
<dbReference type="Proteomes" id="UP000677054">
    <property type="component" value="Unassembled WGS sequence"/>
</dbReference>
<dbReference type="EMBL" id="CAJPEV010006008">
    <property type="protein sequence ID" value="CAG0903747.1"/>
    <property type="molecule type" value="Genomic_DNA"/>
</dbReference>
<sequence length="98" mass="11564">DFPVKCGTNIQLVVRVEQTRTFPREGHHRGKRSYTHFKWLEGRWISPSMDLEQIIQQIETVEAQALKEDCSWMSFAVGDLKKRYNIRTKNHDPHANLN</sequence>
<proteinExistence type="predicted"/>
<dbReference type="AlphaFoldDB" id="A0A7R9AGT3"/>
<gene>
    <name evidence="1" type="ORF">DSTB1V02_LOCUS13273</name>
</gene>
<keyword evidence="2" id="KW-1185">Reference proteome</keyword>
<organism evidence="1">
    <name type="scientific">Darwinula stevensoni</name>
    <dbReference type="NCBI Taxonomy" id="69355"/>
    <lineage>
        <taxon>Eukaryota</taxon>
        <taxon>Metazoa</taxon>
        <taxon>Ecdysozoa</taxon>
        <taxon>Arthropoda</taxon>
        <taxon>Crustacea</taxon>
        <taxon>Oligostraca</taxon>
        <taxon>Ostracoda</taxon>
        <taxon>Podocopa</taxon>
        <taxon>Podocopida</taxon>
        <taxon>Darwinulocopina</taxon>
        <taxon>Darwinuloidea</taxon>
        <taxon>Darwinulidae</taxon>
        <taxon>Darwinula</taxon>
    </lineage>
</organism>
<evidence type="ECO:0000313" key="2">
    <source>
        <dbReference type="Proteomes" id="UP000677054"/>
    </source>
</evidence>
<reference evidence="1" key="1">
    <citation type="submission" date="2020-11" db="EMBL/GenBank/DDBJ databases">
        <authorList>
            <person name="Tran Van P."/>
        </authorList>
    </citation>
    <scope>NUCLEOTIDE SEQUENCE</scope>
</reference>
<dbReference type="EMBL" id="LR905525">
    <property type="protein sequence ID" value="CAD7253524.1"/>
    <property type="molecule type" value="Genomic_DNA"/>
</dbReference>
<evidence type="ECO:0000313" key="1">
    <source>
        <dbReference type="EMBL" id="CAD7253524.1"/>
    </source>
</evidence>